<dbReference type="EMBL" id="RQVQ01000034">
    <property type="protein sequence ID" value="RRJ89069.1"/>
    <property type="molecule type" value="Genomic_DNA"/>
</dbReference>
<accession>A0A3P3W612</accession>
<keyword evidence="1" id="KW-0732">Signal</keyword>
<gene>
    <name evidence="2" type="ORF">EG240_12795</name>
</gene>
<proteinExistence type="predicted"/>
<dbReference type="AlphaFoldDB" id="A0A3P3W612"/>
<name>A0A3P3W612_9FLAO</name>
<evidence type="ECO:0000256" key="1">
    <source>
        <dbReference type="SAM" id="SignalP"/>
    </source>
</evidence>
<dbReference type="Proteomes" id="UP000275719">
    <property type="component" value="Unassembled WGS sequence"/>
</dbReference>
<evidence type="ECO:0000313" key="3">
    <source>
        <dbReference type="Proteomes" id="UP000275719"/>
    </source>
</evidence>
<keyword evidence="3" id="KW-1185">Reference proteome</keyword>
<evidence type="ECO:0000313" key="2">
    <source>
        <dbReference type="EMBL" id="RRJ89069.1"/>
    </source>
</evidence>
<feature type="chain" id="PRO_5018303747" evidence="1">
    <location>
        <begin position="20"/>
        <end position="161"/>
    </location>
</feature>
<reference evidence="2 3" key="1">
    <citation type="submission" date="2018-11" db="EMBL/GenBank/DDBJ databases">
        <title>Flavobacterium sp. nov., YIM 102701-2 draft genome.</title>
        <authorList>
            <person name="Li G."/>
            <person name="Jiang Y."/>
        </authorList>
    </citation>
    <scope>NUCLEOTIDE SEQUENCE [LARGE SCALE GENOMIC DNA]</scope>
    <source>
        <strain evidence="2 3">YIM 102701-2</strain>
    </source>
</reference>
<sequence>MKYSFLLFCLMLLFSSCDPGNWGDQPNPQSVALKNESNEVFSVYFYDQNIADPITGLKPLLREIVEINPDEFVIKTINYFESDPKFYFFNDSNNFSDSLVIKFANGKGYYTSSSSREPTTDYWIKGKSSLLKISPSDLYKINDVFYYTITQEDYENAKVLE</sequence>
<organism evidence="2 3">
    <name type="scientific">Paenimyroides tangerinum</name>
    <dbReference type="NCBI Taxonomy" id="2488728"/>
    <lineage>
        <taxon>Bacteria</taxon>
        <taxon>Pseudomonadati</taxon>
        <taxon>Bacteroidota</taxon>
        <taxon>Flavobacteriia</taxon>
        <taxon>Flavobacteriales</taxon>
        <taxon>Flavobacteriaceae</taxon>
        <taxon>Paenimyroides</taxon>
    </lineage>
</organism>
<comment type="caution">
    <text evidence="2">The sequence shown here is derived from an EMBL/GenBank/DDBJ whole genome shotgun (WGS) entry which is preliminary data.</text>
</comment>
<dbReference type="OrthoDB" id="1380403at2"/>
<dbReference type="RefSeq" id="WP_125019782.1">
    <property type="nucleotide sequence ID" value="NZ_RQVQ01000034.1"/>
</dbReference>
<feature type="signal peptide" evidence="1">
    <location>
        <begin position="1"/>
        <end position="19"/>
    </location>
</feature>
<protein>
    <submittedName>
        <fullName evidence="2">Uncharacterized protein</fullName>
    </submittedName>
</protein>
<dbReference type="PROSITE" id="PS51257">
    <property type="entry name" value="PROKAR_LIPOPROTEIN"/>
    <property type="match status" value="1"/>
</dbReference>